<evidence type="ECO:0000313" key="4">
    <source>
        <dbReference type="EMBL" id="VFT85230.1"/>
    </source>
</evidence>
<feature type="compositionally biased region" description="Pro residues" evidence="1">
    <location>
        <begin position="109"/>
        <end position="119"/>
    </location>
</feature>
<accession>A0A485KK30</accession>
<feature type="signal peptide" evidence="2">
    <location>
        <begin position="1"/>
        <end position="18"/>
    </location>
</feature>
<gene>
    <name evidence="4" type="primary">Aste57867_8343</name>
    <name evidence="3" type="ORF">As57867_008311</name>
    <name evidence="4" type="ORF">ASTE57867_8343</name>
</gene>
<protein>
    <submittedName>
        <fullName evidence="4">Aste57867_8343 protein</fullName>
    </submittedName>
</protein>
<dbReference type="Proteomes" id="UP000332933">
    <property type="component" value="Unassembled WGS sequence"/>
</dbReference>
<dbReference type="AlphaFoldDB" id="A0A485KK30"/>
<reference evidence="3" key="2">
    <citation type="submission" date="2019-06" db="EMBL/GenBank/DDBJ databases">
        <title>Genomics analysis of Aphanomyces spp. identifies a new class of oomycete effector associated with host adaptation.</title>
        <authorList>
            <person name="Gaulin E."/>
        </authorList>
    </citation>
    <scope>NUCLEOTIDE SEQUENCE</scope>
    <source>
        <strain evidence="3">CBS 578.67</strain>
    </source>
</reference>
<reference evidence="4 5" key="1">
    <citation type="submission" date="2019-03" db="EMBL/GenBank/DDBJ databases">
        <authorList>
            <person name="Gaulin E."/>
            <person name="Dumas B."/>
        </authorList>
    </citation>
    <scope>NUCLEOTIDE SEQUENCE [LARGE SCALE GENOMIC DNA]</scope>
    <source>
        <strain evidence="4">CBS 568.67</strain>
    </source>
</reference>
<keyword evidence="2" id="KW-0732">Signal</keyword>
<sequence>MVHVGIKLIVTALTTVSAINTCVNWMPGFYIAVAIDSNGDVGALGMNTDAELFSNLQDCKVFDFVANGGSIHMTCGCKFLPLTNGLSTGYDQGSDYWCNAGKTALGAHPPNPNCTPAPPTTTSAPTTTTTSAPTTTVPTTTPVPPTTTLASTTTPTTVTPPPTTSEAPTTTEVPTTTSAVHVACQY</sequence>
<feature type="chain" id="PRO_5036116088" evidence="2">
    <location>
        <begin position="19"/>
        <end position="186"/>
    </location>
</feature>
<feature type="compositionally biased region" description="Low complexity" evidence="1">
    <location>
        <begin position="120"/>
        <end position="157"/>
    </location>
</feature>
<dbReference type="OrthoDB" id="87831at2759"/>
<proteinExistence type="predicted"/>
<keyword evidence="5" id="KW-1185">Reference proteome</keyword>
<name>A0A485KK30_9STRA</name>
<evidence type="ECO:0000313" key="5">
    <source>
        <dbReference type="Proteomes" id="UP000332933"/>
    </source>
</evidence>
<evidence type="ECO:0000313" key="3">
    <source>
        <dbReference type="EMBL" id="KAF0701155.1"/>
    </source>
</evidence>
<dbReference type="EMBL" id="CAADRA010005121">
    <property type="protein sequence ID" value="VFT85230.1"/>
    <property type="molecule type" value="Genomic_DNA"/>
</dbReference>
<organism evidence="4 5">
    <name type="scientific">Aphanomyces stellatus</name>
    <dbReference type="NCBI Taxonomy" id="120398"/>
    <lineage>
        <taxon>Eukaryota</taxon>
        <taxon>Sar</taxon>
        <taxon>Stramenopiles</taxon>
        <taxon>Oomycota</taxon>
        <taxon>Saprolegniomycetes</taxon>
        <taxon>Saprolegniales</taxon>
        <taxon>Verrucalvaceae</taxon>
        <taxon>Aphanomyces</taxon>
    </lineage>
</organism>
<evidence type="ECO:0000256" key="2">
    <source>
        <dbReference type="SAM" id="SignalP"/>
    </source>
</evidence>
<evidence type="ECO:0000256" key="1">
    <source>
        <dbReference type="SAM" id="MobiDB-lite"/>
    </source>
</evidence>
<feature type="region of interest" description="Disordered" evidence="1">
    <location>
        <begin position="108"/>
        <end position="178"/>
    </location>
</feature>
<dbReference type="EMBL" id="VJMH01005100">
    <property type="protein sequence ID" value="KAF0701155.1"/>
    <property type="molecule type" value="Genomic_DNA"/>
</dbReference>
<feature type="compositionally biased region" description="Low complexity" evidence="1">
    <location>
        <begin position="164"/>
        <end position="178"/>
    </location>
</feature>